<organism evidence="1 2">
    <name type="scientific">Papilio machaon</name>
    <name type="common">Old World swallowtail butterfly</name>
    <dbReference type="NCBI Taxonomy" id="76193"/>
    <lineage>
        <taxon>Eukaryota</taxon>
        <taxon>Metazoa</taxon>
        <taxon>Ecdysozoa</taxon>
        <taxon>Arthropoda</taxon>
        <taxon>Hexapoda</taxon>
        <taxon>Insecta</taxon>
        <taxon>Pterygota</taxon>
        <taxon>Neoptera</taxon>
        <taxon>Endopterygota</taxon>
        <taxon>Lepidoptera</taxon>
        <taxon>Glossata</taxon>
        <taxon>Ditrysia</taxon>
        <taxon>Papilionoidea</taxon>
        <taxon>Papilionidae</taxon>
        <taxon>Papilioninae</taxon>
        <taxon>Papilio</taxon>
    </lineage>
</organism>
<dbReference type="AlphaFoldDB" id="A0A194RBV1"/>
<evidence type="ECO:0000313" key="1">
    <source>
        <dbReference type="EMBL" id="KPJ15077.1"/>
    </source>
</evidence>
<dbReference type="EMBL" id="KQ460398">
    <property type="protein sequence ID" value="KPJ15077.1"/>
    <property type="molecule type" value="Genomic_DNA"/>
</dbReference>
<proteinExistence type="predicted"/>
<evidence type="ECO:0000313" key="2">
    <source>
        <dbReference type="Proteomes" id="UP000053240"/>
    </source>
</evidence>
<keyword evidence="2" id="KW-1185">Reference proteome</keyword>
<dbReference type="Proteomes" id="UP000053240">
    <property type="component" value="Unassembled WGS sequence"/>
</dbReference>
<gene>
    <name evidence="1" type="ORF">RR48_09104</name>
</gene>
<sequence>MFICFSKKLLPPLVRLVRKIQLNAESDLELEGLIPEESDANMDLLSIEQDQNQIIDEKQNYWKPEDLAIEESSDSSETSSSIVTNLSMEKMQKFDKEIETSDSSEDEYMPQIKQPLKEEYRSTAVVEPANTWSNAAYNVFQNIGGAVVNMIYTSQDERRRTRVSSIDSSDGFEMIDKNDVL</sequence>
<reference evidence="1 2" key="1">
    <citation type="journal article" date="2015" name="Nat. Commun.">
        <title>Outbred genome sequencing and CRISPR/Cas9 gene editing in butterflies.</title>
        <authorList>
            <person name="Li X."/>
            <person name="Fan D."/>
            <person name="Zhang W."/>
            <person name="Liu G."/>
            <person name="Zhang L."/>
            <person name="Zhao L."/>
            <person name="Fang X."/>
            <person name="Chen L."/>
            <person name="Dong Y."/>
            <person name="Chen Y."/>
            <person name="Ding Y."/>
            <person name="Zhao R."/>
            <person name="Feng M."/>
            <person name="Zhu Y."/>
            <person name="Feng Y."/>
            <person name="Jiang X."/>
            <person name="Zhu D."/>
            <person name="Xiang H."/>
            <person name="Feng X."/>
            <person name="Li S."/>
            <person name="Wang J."/>
            <person name="Zhang G."/>
            <person name="Kronforst M.R."/>
            <person name="Wang W."/>
        </authorList>
    </citation>
    <scope>NUCLEOTIDE SEQUENCE [LARGE SCALE GENOMIC DNA]</scope>
    <source>
        <strain evidence="1">Ya'a_city_454_Pm</strain>
        <tissue evidence="1">Whole body</tissue>
    </source>
</reference>
<accession>A0A194RBV1</accession>
<name>A0A194RBV1_PAPMA</name>
<protein>
    <submittedName>
        <fullName evidence="1">Uncharacterized protein</fullName>
    </submittedName>
</protein>
<dbReference type="InParanoid" id="A0A194RBV1"/>